<comment type="caution">
    <text evidence="6">The sequence shown here is derived from an EMBL/GenBank/DDBJ whole genome shotgun (WGS) entry which is preliminary data.</text>
</comment>
<evidence type="ECO:0000259" key="5">
    <source>
        <dbReference type="Pfam" id="PF20723"/>
    </source>
</evidence>
<protein>
    <recommendedName>
        <fullName evidence="8">Pellino</fullName>
    </recommendedName>
</protein>
<feature type="compositionally biased region" description="Basic and acidic residues" evidence="3">
    <location>
        <begin position="1"/>
        <end position="12"/>
    </location>
</feature>
<reference evidence="6" key="1">
    <citation type="journal article" date="2023" name="Mol. Biol. Evol.">
        <title>Third-Generation Sequencing Reveals the Adaptive Role of the Epigenome in Three Deep-Sea Polychaetes.</title>
        <authorList>
            <person name="Perez M."/>
            <person name="Aroh O."/>
            <person name="Sun Y."/>
            <person name="Lan Y."/>
            <person name="Juniper S.K."/>
            <person name="Young C.R."/>
            <person name="Angers B."/>
            <person name="Qian P.Y."/>
        </authorList>
    </citation>
    <scope>NUCLEOTIDE SEQUENCE</scope>
    <source>
        <strain evidence="6">P08H-3</strain>
    </source>
</reference>
<feature type="domain" description="Pellino FHA" evidence="4">
    <location>
        <begin position="39"/>
        <end position="297"/>
    </location>
</feature>
<dbReference type="Pfam" id="PF20723">
    <property type="entry name" value="Pellino_RING"/>
    <property type="match status" value="1"/>
</dbReference>
<comment type="similarity">
    <text evidence="1">Belongs to the pellino family.</text>
</comment>
<accession>A0AAD9JVM1</accession>
<dbReference type="GO" id="GO:0000209">
    <property type="term" value="P:protein polyubiquitination"/>
    <property type="evidence" value="ECO:0007669"/>
    <property type="project" value="InterPro"/>
</dbReference>
<feature type="domain" description="Pellino RING" evidence="5">
    <location>
        <begin position="302"/>
        <end position="443"/>
    </location>
</feature>
<dbReference type="PANTHER" id="PTHR12098">
    <property type="entry name" value="E3 UBIQUITIN-PROTEIN LIGASE PELLINO-RELATED"/>
    <property type="match status" value="1"/>
</dbReference>
<evidence type="ECO:0000313" key="6">
    <source>
        <dbReference type="EMBL" id="KAK2160264.1"/>
    </source>
</evidence>
<evidence type="ECO:0000259" key="4">
    <source>
        <dbReference type="Pfam" id="PF04710"/>
    </source>
</evidence>
<feature type="non-terminal residue" evidence="6">
    <location>
        <position position="1"/>
    </location>
</feature>
<feature type="region of interest" description="Disordered" evidence="3">
    <location>
        <begin position="1"/>
        <end position="39"/>
    </location>
</feature>
<dbReference type="PANTHER" id="PTHR12098:SF2">
    <property type="entry name" value="PROTEIN PELLINO"/>
    <property type="match status" value="1"/>
</dbReference>
<dbReference type="Proteomes" id="UP001208570">
    <property type="component" value="Unassembled WGS sequence"/>
</dbReference>
<dbReference type="GO" id="GO:0008592">
    <property type="term" value="P:regulation of Toll signaling pathway"/>
    <property type="evidence" value="ECO:0007669"/>
    <property type="project" value="InterPro"/>
</dbReference>
<gene>
    <name evidence="6" type="ORF">LSH36_137g06016</name>
</gene>
<organism evidence="6 7">
    <name type="scientific">Paralvinella palmiformis</name>
    <dbReference type="NCBI Taxonomy" id="53620"/>
    <lineage>
        <taxon>Eukaryota</taxon>
        <taxon>Metazoa</taxon>
        <taxon>Spiralia</taxon>
        <taxon>Lophotrochozoa</taxon>
        <taxon>Annelida</taxon>
        <taxon>Polychaeta</taxon>
        <taxon>Sedentaria</taxon>
        <taxon>Canalipalpata</taxon>
        <taxon>Terebellida</taxon>
        <taxon>Terebelliformia</taxon>
        <taxon>Alvinellidae</taxon>
        <taxon>Paralvinella</taxon>
    </lineage>
</organism>
<dbReference type="PIRSF" id="PIRSF038886">
    <property type="entry name" value="Pellino"/>
    <property type="match status" value="1"/>
</dbReference>
<dbReference type="AlphaFoldDB" id="A0AAD9JVM1"/>
<evidence type="ECO:0000256" key="1">
    <source>
        <dbReference type="ARBA" id="ARBA00005639"/>
    </source>
</evidence>
<dbReference type="EMBL" id="JAODUP010000137">
    <property type="protein sequence ID" value="KAK2160264.1"/>
    <property type="molecule type" value="Genomic_DNA"/>
</dbReference>
<dbReference type="InterPro" id="IPR006800">
    <property type="entry name" value="Pellino_fam"/>
</dbReference>
<keyword evidence="7" id="KW-1185">Reference proteome</keyword>
<dbReference type="Pfam" id="PF04710">
    <property type="entry name" value="Pellino_FHA"/>
    <property type="match status" value="1"/>
</dbReference>
<proteinExistence type="inferred from homology"/>
<evidence type="ECO:0000313" key="7">
    <source>
        <dbReference type="Proteomes" id="UP001208570"/>
    </source>
</evidence>
<evidence type="ECO:0008006" key="8">
    <source>
        <dbReference type="Google" id="ProtNLM"/>
    </source>
</evidence>
<dbReference type="InterPro" id="IPR048334">
    <property type="entry name" value="Pellino_FHA"/>
</dbReference>
<evidence type="ECO:0000256" key="3">
    <source>
        <dbReference type="SAM" id="MobiDB-lite"/>
    </source>
</evidence>
<sequence length="443" mass="49020">SSDPEVKEEVNKNKTSPRVKAASRKISSSSKHEHCSPTKTAPIKYGELIVLGYNGSLPQGDKGRRRSKFTLYKRQDANGVKPVKQHIVRNPQQSELIQNSHQHSVSYTLNRSQAIIVQYDHTSDMDMFQIGRSSEAPIDFVVMDTVPGDQRSENSVVTQSTISRFACRILVERDPPFTARIYAAGFDSGRNIFLGEKATKWYTDGEIDGVTTNGILLMHPVGGFSADSKAGIWREISVGGGVYALRESRSTPQKSSLVESEDNILRDGTLIDLCGATLLWRSADGLLMSPSRRELENKIEEINAGRPQCPVGLNTLVLPSKASLHSDQAKQPYVYLSCGHVHGQHSWGKGDETGNRTCPMCRKSGPFVKLQMGQETSYYVDNEMPTHCFCPCGHMASQRTVRYWSSIPIPHGCHGFRAACPYCATPLSGDPGYIKLIFQDHVD</sequence>
<dbReference type="GO" id="GO:0061630">
    <property type="term" value="F:ubiquitin protein ligase activity"/>
    <property type="evidence" value="ECO:0007669"/>
    <property type="project" value="InterPro"/>
</dbReference>
<name>A0AAD9JVM1_9ANNE</name>
<evidence type="ECO:0000256" key="2">
    <source>
        <dbReference type="ARBA" id="ARBA00022553"/>
    </source>
</evidence>
<dbReference type="InterPro" id="IPR048335">
    <property type="entry name" value="Pellino_RING"/>
</dbReference>
<keyword evidence="2" id="KW-0597">Phosphoprotein</keyword>